<feature type="transmembrane region" description="Helical" evidence="5">
    <location>
        <begin position="405"/>
        <end position="428"/>
    </location>
</feature>
<evidence type="ECO:0000256" key="4">
    <source>
        <dbReference type="ARBA" id="ARBA00023136"/>
    </source>
</evidence>
<evidence type="ECO:0000256" key="3">
    <source>
        <dbReference type="ARBA" id="ARBA00022989"/>
    </source>
</evidence>
<feature type="transmembrane region" description="Helical" evidence="5">
    <location>
        <begin position="178"/>
        <end position="199"/>
    </location>
</feature>
<keyword evidence="2 5" id="KW-0812">Transmembrane</keyword>
<evidence type="ECO:0000313" key="7">
    <source>
        <dbReference type="EMBL" id="CAI2370518.1"/>
    </source>
</evidence>
<dbReference type="GO" id="GO:0015179">
    <property type="term" value="F:L-amino acid transmembrane transporter activity"/>
    <property type="evidence" value="ECO:0007669"/>
    <property type="project" value="TreeGrafter"/>
</dbReference>
<name>A0AAD1UNA9_EUPCR</name>
<reference evidence="7" key="1">
    <citation type="submission" date="2023-07" db="EMBL/GenBank/DDBJ databases">
        <authorList>
            <consortium name="AG Swart"/>
            <person name="Singh M."/>
            <person name="Singh A."/>
            <person name="Seah K."/>
            <person name="Emmerich C."/>
        </authorList>
    </citation>
    <scope>NUCLEOTIDE SEQUENCE</scope>
    <source>
        <strain evidence="7">DP1</strain>
    </source>
</reference>
<feature type="transmembrane region" description="Helical" evidence="5">
    <location>
        <begin position="65"/>
        <end position="85"/>
    </location>
</feature>
<evidence type="ECO:0000313" key="8">
    <source>
        <dbReference type="Proteomes" id="UP001295684"/>
    </source>
</evidence>
<feature type="transmembrane region" description="Helical" evidence="5">
    <location>
        <begin position="114"/>
        <end position="134"/>
    </location>
</feature>
<comment type="subcellular location">
    <subcellularLocation>
        <location evidence="1">Membrane</location>
        <topology evidence="1">Multi-pass membrane protein</topology>
    </subcellularLocation>
</comment>
<feature type="domain" description="Amino acid transporter transmembrane" evidence="6">
    <location>
        <begin position="34"/>
        <end position="431"/>
    </location>
</feature>
<dbReference type="AlphaFoldDB" id="A0AAD1UNA9"/>
<keyword evidence="3 5" id="KW-1133">Transmembrane helix</keyword>
<keyword evidence="4 5" id="KW-0472">Membrane</keyword>
<sequence length="435" mass="48196">MKKELEQEKPPNEKETQMMEEVLVGDKEKGYKNKASTCQTILNTFKLFLGISILASPHAFMNSGIVGGIIGISLATCLSIGTVLMQSDAAEKTGSIINSYSDLGYALYRGRGKLIVDTFILFAQLGICTAYLIFNGRQIEQIVCLETQGEICGHKNVYIFLATLILSPICWIKHLKNLSWIAFIALAGMLMALAVILYYDIYYITIETVEEEEEIEATIKIFDIVHYPLFFGIAVLNFEGNPATLNVQASMKNPRRFSFVFFLSAISVSTLVIIVSSLSYIAYGDEVEDLITLNLPHNDLTTIVRLVYSLGLLASFPLQMFPCLDIVEGFRCYKSLPNLPNFPVAKFLVTRSCIVIFCGIIAASIPQFGLFLDFIGAFSGTVLCFILPIVFYNKAFADEITRSRLVFNYFLLSIGTLLGGISAVVSFIEIISALV</sequence>
<dbReference type="Proteomes" id="UP001295684">
    <property type="component" value="Unassembled WGS sequence"/>
</dbReference>
<dbReference type="EMBL" id="CAMPGE010011706">
    <property type="protein sequence ID" value="CAI2370518.1"/>
    <property type="molecule type" value="Genomic_DNA"/>
</dbReference>
<dbReference type="PANTHER" id="PTHR22950">
    <property type="entry name" value="AMINO ACID TRANSPORTER"/>
    <property type="match status" value="1"/>
</dbReference>
<protein>
    <recommendedName>
        <fullName evidence="6">Amino acid transporter transmembrane domain-containing protein</fullName>
    </recommendedName>
</protein>
<evidence type="ECO:0000256" key="5">
    <source>
        <dbReference type="SAM" id="Phobius"/>
    </source>
</evidence>
<evidence type="ECO:0000256" key="2">
    <source>
        <dbReference type="ARBA" id="ARBA00022692"/>
    </source>
</evidence>
<dbReference type="GO" id="GO:0016020">
    <property type="term" value="C:membrane"/>
    <property type="evidence" value="ECO:0007669"/>
    <property type="project" value="UniProtKB-SubCell"/>
</dbReference>
<evidence type="ECO:0000259" key="6">
    <source>
        <dbReference type="Pfam" id="PF01490"/>
    </source>
</evidence>
<gene>
    <name evidence="7" type="ORF">ECRASSUSDP1_LOCUS11831</name>
</gene>
<feature type="transmembrane region" description="Helical" evidence="5">
    <location>
        <begin position="348"/>
        <end position="368"/>
    </location>
</feature>
<feature type="transmembrane region" description="Helical" evidence="5">
    <location>
        <begin position="259"/>
        <end position="283"/>
    </location>
</feature>
<organism evidence="7 8">
    <name type="scientific">Euplotes crassus</name>
    <dbReference type="NCBI Taxonomy" id="5936"/>
    <lineage>
        <taxon>Eukaryota</taxon>
        <taxon>Sar</taxon>
        <taxon>Alveolata</taxon>
        <taxon>Ciliophora</taxon>
        <taxon>Intramacronucleata</taxon>
        <taxon>Spirotrichea</taxon>
        <taxon>Hypotrichia</taxon>
        <taxon>Euplotida</taxon>
        <taxon>Euplotidae</taxon>
        <taxon>Moneuplotes</taxon>
    </lineage>
</organism>
<comment type="caution">
    <text evidence="7">The sequence shown here is derived from an EMBL/GenBank/DDBJ whole genome shotgun (WGS) entry which is preliminary data.</text>
</comment>
<evidence type="ECO:0000256" key="1">
    <source>
        <dbReference type="ARBA" id="ARBA00004141"/>
    </source>
</evidence>
<proteinExistence type="predicted"/>
<accession>A0AAD1UNA9</accession>
<feature type="transmembrane region" description="Helical" evidence="5">
    <location>
        <begin position="154"/>
        <end position="171"/>
    </location>
</feature>
<keyword evidence="8" id="KW-1185">Reference proteome</keyword>
<dbReference type="Pfam" id="PF01490">
    <property type="entry name" value="Aa_trans"/>
    <property type="match status" value="1"/>
</dbReference>
<dbReference type="PANTHER" id="PTHR22950:SF666">
    <property type="entry name" value="VACUOLAR AMINO ACID TRANSPORTER 4"/>
    <property type="match status" value="1"/>
</dbReference>
<feature type="transmembrane region" description="Helical" evidence="5">
    <location>
        <begin position="303"/>
        <end position="327"/>
    </location>
</feature>
<feature type="transmembrane region" description="Helical" evidence="5">
    <location>
        <begin position="374"/>
        <end position="393"/>
    </location>
</feature>
<dbReference type="InterPro" id="IPR013057">
    <property type="entry name" value="AA_transpt_TM"/>
</dbReference>